<dbReference type="PANTHER" id="PTHR33911">
    <property type="entry name" value="RRNA-PROCESSING PROTEIN EFG1"/>
    <property type="match status" value="1"/>
</dbReference>
<dbReference type="STRING" id="88036.D8S3W2"/>
<dbReference type="Gramene" id="EFJ20824">
    <property type="protein sequence ID" value="EFJ20824"/>
    <property type="gene ID" value="SELMODRAFT_271284"/>
</dbReference>
<dbReference type="EMBL" id="GL377601">
    <property type="protein sequence ID" value="EFJ20824.1"/>
    <property type="molecule type" value="Genomic_DNA"/>
</dbReference>
<gene>
    <name evidence="9" type="ORF">SELMODRAFT_271284</name>
</gene>
<keyword evidence="6" id="KW-0175">Coiled coil</keyword>
<evidence type="ECO:0000256" key="4">
    <source>
        <dbReference type="ARBA" id="ARBA00019827"/>
    </source>
</evidence>
<organism evidence="10">
    <name type="scientific">Selaginella moellendorffii</name>
    <name type="common">Spikemoss</name>
    <dbReference type="NCBI Taxonomy" id="88036"/>
    <lineage>
        <taxon>Eukaryota</taxon>
        <taxon>Viridiplantae</taxon>
        <taxon>Streptophyta</taxon>
        <taxon>Embryophyta</taxon>
        <taxon>Tracheophyta</taxon>
        <taxon>Lycopodiopsida</taxon>
        <taxon>Selaginellales</taxon>
        <taxon>Selaginellaceae</taxon>
        <taxon>Selaginella</taxon>
    </lineage>
</organism>
<dbReference type="eggNOG" id="KOG4484">
    <property type="taxonomic scope" value="Eukaryota"/>
</dbReference>
<comment type="similarity">
    <text evidence="2">Belongs to the EFG1 family.</text>
</comment>
<dbReference type="GO" id="GO:0005730">
    <property type="term" value="C:nucleolus"/>
    <property type="evidence" value="ECO:0007669"/>
    <property type="project" value="UniProtKB-SubCell"/>
</dbReference>
<protein>
    <recommendedName>
        <fullName evidence="3">rRNA-processing protein EFG1</fullName>
    </recommendedName>
    <alternativeName>
        <fullName evidence="4">rRNA-processing protein efg1</fullName>
    </alternativeName>
</protein>
<dbReference type="Pfam" id="PF10153">
    <property type="entry name" value="Efg1"/>
    <property type="match status" value="1"/>
</dbReference>
<dbReference type="InParanoid" id="D8S3W2"/>
<evidence type="ECO:0000256" key="1">
    <source>
        <dbReference type="ARBA" id="ARBA00004604"/>
    </source>
</evidence>
<evidence type="ECO:0000256" key="2">
    <source>
        <dbReference type="ARBA" id="ARBA00006916"/>
    </source>
</evidence>
<evidence type="ECO:0000256" key="7">
    <source>
        <dbReference type="ARBA" id="ARBA00023242"/>
    </source>
</evidence>
<dbReference type="OrthoDB" id="47732at2759"/>
<dbReference type="InterPro" id="IPR019310">
    <property type="entry name" value="Efg1"/>
</dbReference>
<feature type="compositionally biased region" description="Polar residues" evidence="8">
    <location>
        <begin position="217"/>
        <end position="237"/>
    </location>
</feature>
<feature type="compositionally biased region" description="Polar residues" evidence="8">
    <location>
        <begin position="258"/>
        <end position="270"/>
    </location>
</feature>
<proteinExistence type="inferred from homology"/>
<evidence type="ECO:0000313" key="10">
    <source>
        <dbReference type="Proteomes" id="UP000001514"/>
    </source>
</evidence>
<evidence type="ECO:0000256" key="8">
    <source>
        <dbReference type="SAM" id="MobiDB-lite"/>
    </source>
</evidence>
<evidence type="ECO:0000256" key="5">
    <source>
        <dbReference type="ARBA" id="ARBA00022552"/>
    </source>
</evidence>
<accession>D8S3W2</accession>
<feature type="region of interest" description="Disordered" evidence="8">
    <location>
        <begin position="1"/>
        <end position="32"/>
    </location>
</feature>
<dbReference type="InterPro" id="IPR050786">
    <property type="entry name" value="EFG1_rRNA-proc"/>
</dbReference>
<name>D8S3W2_SELML</name>
<feature type="compositionally biased region" description="Basic residues" evidence="8">
    <location>
        <begin position="290"/>
        <end position="301"/>
    </location>
</feature>
<comment type="subcellular location">
    <subcellularLocation>
        <location evidence="1">Nucleus</location>
        <location evidence="1">Nucleolus</location>
    </subcellularLocation>
</comment>
<keyword evidence="10" id="KW-1185">Reference proteome</keyword>
<evidence type="ECO:0000256" key="6">
    <source>
        <dbReference type="ARBA" id="ARBA00023054"/>
    </source>
</evidence>
<evidence type="ECO:0000313" key="9">
    <source>
        <dbReference type="EMBL" id="EFJ20824.1"/>
    </source>
</evidence>
<feature type="compositionally biased region" description="Acidic residues" evidence="8">
    <location>
        <begin position="178"/>
        <end position="200"/>
    </location>
</feature>
<dbReference type="KEGG" id="smo:SELMODRAFT_271284"/>
<reference evidence="9 10" key="1">
    <citation type="journal article" date="2011" name="Science">
        <title>The Selaginella genome identifies genetic changes associated with the evolution of vascular plants.</title>
        <authorList>
            <person name="Banks J.A."/>
            <person name="Nishiyama T."/>
            <person name="Hasebe M."/>
            <person name="Bowman J.L."/>
            <person name="Gribskov M."/>
            <person name="dePamphilis C."/>
            <person name="Albert V.A."/>
            <person name="Aono N."/>
            <person name="Aoyama T."/>
            <person name="Ambrose B.A."/>
            <person name="Ashton N.W."/>
            <person name="Axtell M.J."/>
            <person name="Barker E."/>
            <person name="Barker M.S."/>
            <person name="Bennetzen J.L."/>
            <person name="Bonawitz N.D."/>
            <person name="Chapple C."/>
            <person name="Cheng C."/>
            <person name="Correa L.G."/>
            <person name="Dacre M."/>
            <person name="DeBarry J."/>
            <person name="Dreyer I."/>
            <person name="Elias M."/>
            <person name="Engstrom E.M."/>
            <person name="Estelle M."/>
            <person name="Feng L."/>
            <person name="Finet C."/>
            <person name="Floyd S.K."/>
            <person name="Frommer W.B."/>
            <person name="Fujita T."/>
            <person name="Gramzow L."/>
            <person name="Gutensohn M."/>
            <person name="Harholt J."/>
            <person name="Hattori M."/>
            <person name="Heyl A."/>
            <person name="Hirai T."/>
            <person name="Hiwatashi Y."/>
            <person name="Ishikawa M."/>
            <person name="Iwata M."/>
            <person name="Karol K.G."/>
            <person name="Koehler B."/>
            <person name="Kolukisaoglu U."/>
            <person name="Kubo M."/>
            <person name="Kurata T."/>
            <person name="Lalonde S."/>
            <person name="Li K."/>
            <person name="Li Y."/>
            <person name="Litt A."/>
            <person name="Lyons E."/>
            <person name="Manning G."/>
            <person name="Maruyama T."/>
            <person name="Michael T.P."/>
            <person name="Mikami K."/>
            <person name="Miyazaki S."/>
            <person name="Morinaga S."/>
            <person name="Murata T."/>
            <person name="Mueller-Roeber B."/>
            <person name="Nelson D.R."/>
            <person name="Obara M."/>
            <person name="Oguri Y."/>
            <person name="Olmstead R.G."/>
            <person name="Onodera N."/>
            <person name="Petersen B.L."/>
            <person name="Pils B."/>
            <person name="Prigge M."/>
            <person name="Rensing S.A."/>
            <person name="Riano-Pachon D.M."/>
            <person name="Roberts A.W."/>
            <person name="Sato Y."/>
            <person name="Scheller H.V."/>
            <person name="Schulz B."/>
            <person name="Schulz C."/>
            <person name="Shakirov E.V."/>
            <person name="Shibagaki N."/>
            <person name="Shinohara N."/>
            <person name="Shippen D.E."/>
            <person name="Soerensen I."/>
            <person name="Sotooka R."/>
            <person name="Sugimoto N."/>
            <person name="Sugita M."/>
            <person name="Sumikawa N."/>
            <person name="Tanurdzic M."/>
            <person name="Theissen G."/>
            <person name="Ulvskov P."/>
            <person name="Wakazuki S."/>
            <person name="Weng J.K."/>
            <person name="Willats W.W."/>
            <person name="Wipf D."/>
            <person name="Wolf P.G."/>
            <person name="Yang L."/>
            <person name="Zimmer A.D."/>
            <person name="Zhu Q."/>
            <person name="Mitros T."/>
            <person name="Hellsten U."/>
            <person name="Loque D."/>
            <person name="Otillar R."/>
            <person name="Salamov A."/>
            <person name="Schmutz J."/>
            <person name="Shapiro H."/>
            <person name="Lindquist E."/>
            <person name="Lucas S."/>
            <person name="Rokhsar D."/>
            <person name="Grigoriev I.V."/>
        </authorList>
    </citation>
    <scope>NUCLEOTIDE SEQUENCE [LARGE SCALE GENOMIC DNA]</scope>
</reference>
<feature type="region of interest" description="Disordered" evidence="8">
    <location>
        <begin position="175"/>
        <end position="301"/>
    </location>
</feature>
<sequence length="301" mass="34352">MAPDRGANRRLDVRSKPLKKNGLERARKQASLGRQIRDIQRLLKLNLSQEVRQAQESRLKQLKDNHNPGLQPSRVKVDRNISKRYKQVKFVERRKVERGLRRAEKELKNAPDEKSKDEAAAKLQQLKQDLEYIKFFPKSEKYVSLFMENADSHAIARREKLRETIRANIAAAAAAGVELEEEETGSEEENDSAVDMSEDDFFAKENSDDGNDEEQENPISSLPNTSTATQSNSNPVQTKHHQTATRPSTQNKRKMEQHNATTSRGSTVPDATQDHTRVAVPGNLGGEKEKRKRKRKRPKKK</sequence>
<dbReference type="HOGENOM" id="CLU_925584_0_0_1"/>
<dbReference type="AlphaFoldDB" id="D8S3W2"/>
<dbReference type="Proteomes" id="UP000001514">
    <property type="component" value="Unassembled WGS sequence"/>
</dbReference>
<evidence type="ECO:0000256" key="3">
    <source>
        <dbReference type="ARBA" id="ARBA00018689"/>
    </source>
</evidence>
<dbReference type="GO" id="GO:0000462">
    <property type="term" value="P:maturation of SSU-rRNA from tricistronic rRNA transcript (SSU-rRNA, 5.8S rRNA, LSU-rRNA)"/>
    <property type="evidence" value="ECO:0000318"/>
    <property type="project" value="GO_Central"/>
</dbReference>
<keyword evidence="7" id="KW-0539">Nucleus</keyword>
<keyword evidence="5" id="KW-0698">rRNA processing</keyword>
<feature type="compositionally biased region" description="Basic and acidic residues" evidence="8">
    <location>
        <begin position="1"/>
        <end position="27"/>
    </location>
</feature>
<dbReference type="PANTHER" id="PTHR33911:SF1">
    <property type="entry name" value="RRNA-PROCESSING PROTEIN EFG1"/>
    <property type="match status" value="1"/>
</dbReference>